<dbReference type="Gene3D" id="3.40.50.300">
    <property type="entry name" value="P-loop containing nucleotide triphosphate hydrolases"/>
    <property type="match status" value="1"/>
</dbReference>
<evidence type="ECO:0000313" key="2">
    <source>
        <dbReference type="EMBL" id="ANS32541.1"/>
    </source>
</evidence>
<evidence type="ECO:0000313" key="3">
    <source>
        <dbReference type="Proteomes" id="UP000186108"/>
    </source>
</evidence>
<dbReference type="PATRIC" id="fig|37919.13.peg.8386"/>
<dbReference type="Pfam" id="PF00271">
    <property type="entry name" value="Helicase_C"/>
    <property type="match status" value="1"/>
</dbReference>
<feature type="domain" description="Helicase C-terminal" evidence="1">
    <location>
        <begin position="1"/>
        <end position="170"/>
    </location>
</feature>
<dbReference type="PANTHER" id="PTHR33418">
    <property type="entry name" value="HELICASE-ASSOCIATED"/>
    <property type="match status" value="1"/>
</dbReference>
<dbReference type="EMBL" id="CP009112">
    <property type="protein sequence ID" value="ANS32541.1"/>
    <property type="molecule type" value="Genomic_DNA"/>
</dbReference>
<name>A0A1B1KIV0_RHOOP</name>
<accession>A0A1B1KIV0</accession>
<dbReference type="Pfam" id="PF03457">
    <property type="entry name" value="HA"/>
    <property type="match status" value="10"/>
</dbReference>
<gene>
    <name evidence="2" type="ORF">R1CP_39790</name>
</gene>
<organism evidence="2 3">
    <name type="scientific">Rhodococcus opacus</name>
    <name type="common">Nocardia opaca</name>
    <dbReference type="NCBI Taxonomy" id="37919"/>
    <lineage>
        <taxon>Bacteria</taxon>
        <taxon>Bacillati</taxon>
        <taxon>Actinomycetota</taxon>
        <taxon>Actinomycetes</taxon>
        <taxon>Mycobacteriales</taxon>
        <taxon>Nocardiaceae</taxon>
        <taxon>Rhodococcus</taxon>
    </lineage>
</organism>
<dbReference type="Proteomes" id="UP000186108">
    <property type="component" value="Plasmid pR1CP1"/>
</dbReference>
<dbReference type="PROSITE" id="PS51194">
    <property type="entry name" value="HELICASE_CTER"/>
    <property type="match status" value="1"/>
</dbReference>
<dbReference type="PANTHER" id="PTHR33418:SF1">
    <property type="entry name" value="HELICASE-ASSOCIATED DOMAIN-CONTAINING PROTEIN"/>
    <property type="match status" value="1"/>
</dbReference>
<evidence type="ECO:0000259" key="1">
    <source>
        <dbReference type="PROSITE" id="PS51194"/>
    </source>
</evidence>
<protein>
    <recommendedName>
        <fullName evidence="1">Helicase C-terminal domain-containing protein</fullName>
    </recommendedName>
</protein>
<dbReference type="InterPro" id="IPR001650">
    <property type="entry name" value="Helicase_C-like"/>
</dbReference>
<dbReference type="InterPro" id="IPR027417">
    <property type="entry name" value="P-loop_NTPase"/>
</dbReference>
<dbReference type="Gene3D" id="6.10.140.530">
    <property type="match status" value="10"/>
</dbReference>
<dbReference type="RefSeq" id="WP_065493794.1">
    <property type="nucleotide sequence ID" value="NZ_CP009112.1"/>
</dbReference>
<dbReference type="AlphaFoldDB" id="A0A1B1KIV0"/>
<dbReference type="SUPFAM" id="SSF52540">
    <property type="entry name" value="P-loop containing nucleoside triphosphate hydrolases"/>
    <property type="match status" value="1"/>
</dbReference>
<geneLocation type="plasmid" evidence="3">
    <name>pr1cp1</name>
</geneLocation>
<sequence>MRRYDLHRTITFHSRVKRAQEFAQSLPEVIAWMPAGQQLVGEVWSDYASGEMPAGQRHALLHHLGRLEHGQRGLLANARCLAEGVDVPTLDSVAFIDPRRSEVDIVQAVGRAIRLAPDKTVGTIVIPVFVDTDEDPAVALDNSVFKPVWDVIKALRSHDSQLGEHLDELRRQLGRQVEQPRLPSKILLDLPEQVGADFARAFDVRLVEQTTAPWEFWFGLLEQFVEQHGHSRVPNSYTVDGCRLGPWVTKQRSKRSDGTLDLDRERRLQDLDSWTWDPYADQLEEGFRRLLEYVDHHGDAKVPASWTVEGYPLGNWVNIQRTGHNTGTLETDRERRLQAVTGWTWSARGDQWEEGFNRLLDYIDTHGSARVPASYTVDGYRLGLFVNNQRHFYAIKTLRTDRQQRLAALTGWTWAPRVDQWDDGFNRLLDYIDTHGSARVPASYAIDGYRLGAWVSQLRGKRADGTLDADRQRQLEALTGWTWDQKTDHWEESFQRLLEYVESHGDARVPASHKTDGFQLGGWVGKQRTNRAKGTLEPDREQRLQELTGWTWDHRADRWEDGFNRLLEYVERHSDARVPARYVTEVDGYRLGVWVNSQRTYRAKGALESDRERRLEAVTGWTWDAQADLWEEGFRRLFDYVETHGDARVPRSYTVGGYQLSAWVGTQRANHAKGALDSDRERRLQELPGWTRDTRADRWEEGFRRLLDYVEAHGDARVLQSYVVDGYRLGSWVTTQRLNRSKGALDGDRERRLQELPGWTWDGRIDNWEEYFRRLLDYVGRHGNARVPYTYTVEEYQLGAWVATQRASHGKGTLEADRERRLQEVTGWTWGARADLWEEGFRRLLDYVEAHGDARVPQSYVVEGYRLGSWVSKQRATYARGTLLTDRQRRLEELTGWRWTRLPSTTSRGPDPHPATVT</sequence>
<keyword evidence="2" id="KW-0614">Plasmid</keyword>
<reference evidence="2 3" key="1">
    <citation type="submission" date="2014-07" db="EMBL/GenBank/DDBJ databases">
        <authorList>
            <person name="Zhang J.E."/>
            <person name="Yang H."/>
            <person name="Guo J."/>
            <person name="Deng Z."/>
            <person name="Luo H."/>
            <person name="Luo M."/>
            <person name="Zhao B."/>
        </authorList>
    </citation>
    <scope>NUCLEOTIDE SEQUENCE [LARGE SCALE GENOMIC DNA]</scope>
    <source>
        <strain evidence="2 3">1CP</strain>
        <plasmid evidence="3">Plasmid pr1cp1</plasmid>
    </source>
</reference>
<dbReference type="SMART" id="SM00490">
    <property type="entry name" value="HELICc"/>
    <property type="match status" value="1"/>
</dbReference>
<proteinExistence type="predicted"/>
<dbReference type="CDD" id="cd18785">
    <property type="entry name" value="SF2_C"/>
    <property type="match status" value="1"/>
</dbReference>
<dbReference type="InterPro" id="IPR005114">
    <property type="entry name" value="Helicase_assoc"/>
</dbReference>